<gene>
    <name evidence="2" type="ORF">Ddye_012614</name>
</gene>
<accession>A0AAD9X4M3</accession>
<organism evidence="2 3">
    <name type="scientific">Dipteronia dyeriana</name>
    <dbReference type="NCBI Taxonomy" id="168575"/>
    <lineage>
        <taxon>Eukaryota</taxon>
        <taxon>Viridiplantae</taxon>
        <taxon>Streptophyta</taxon>
        <taxon>Embryophyta</taxon>
        <taxon>Tracheophyta</taxon>
        <taxon>Spermatophyta</taxon>
        <taxon>Magnoliopsida</taxon>
        <taxon>eudicotyledons</taxon>
        <taxon>Gunneridae</taxon>
        <taxon>Pentapetalae</taxon>
        <taxon>rosids</taxon>
        <taxon>malvids</taxon>
        <taxon>Sapindales</taxon>
        <taxon>Sapindaceae</taxon>
        <taxon>Hippocastanoideae</taxon>
        <taxon>Acereae</taxon>
        <taxon>Dipteronia</taxon>
    </lineage>
</organism>
<reference evidence="2" key="1">
    <citation type="journal article" date="2023" name="Plant J.">
        <title>Genome sequences and population genomics provide insights into the demographic history, inbreeding, and mutation load of two 'living fossil' tree species of Dipteronia.</title>
        <authorList>
            <person name="Feng Y."/>
            <person name="Comes H.P."/>
            <person name="Chen J."/>
            <person name="Zhu S."/>
            <person name="Lu R."/>
            <person name="Zhang X."/>
            <person name="Li P."/>
            <person name="Qiu J."/>
            <person name="Olsen K.M."/>
            <person name="Qiu Y."/>
        </authorList>
    </citation>
    <scope>NUCLEOTIDE SEQUENCE</scope>
    <source>
        <strain evidence="2">KIB01</strain>
    </source>
</reference>
<evidence type="ECO:0000256" key="1">
    <source>
        <dbReference type="SAM" id="Phobius"/>
    </source>
</evidence>
<dbReference type="Proteomes" id="UP001280121">
    <property type="component" value="Unassembled WGS sequence"/>
</dbReference>
<name>A0AAD9X4M3_9ROSI</name>
<dbReference type="EMBL" id="JANJYI010000004">
    <property type="protein sequence ID" value="KAK2652758.1"/>
    <property type="molecule type" value="Genomic_DNA"/>
</dbReference>
<keyword evidence="1" id="KW-0812">Transmembrane</keyword>
<keyword evidence="1" id="KW-1133">Transmembrane helix</keyword>
<protein>
    <submittedName>
        <fullName evidence="2">Uncharacterized protein</fullName>
    </submittedName>
</protein>
<evidence type="ECO:0000313" key="2">
    <source>
        <dbReference type="EMBL" id="KAK2652758.1"/>
    </source>
</evidence>
<keyword evidence="1" id="KW-0472">Membrane</keyword>
<sequence>MGRAEELSQAHIYTQLYFGLGPQVLYLSPFLFRPQHNPQRRQAEPEHKMIKYMKPLKLFQETLKRTIDI</sequence>
<proteinExistence type="predicted"/>
<evidence type="ECO:0000313" key="3">
    <source>
        <dbReference type="Proteomes" id="UP001280121"/>
    </source>
</evidence>
<dbReference type="AlphaFoldDB" id="A0AAD9X4M3"/>
<comment type="caution">
    <text evidence="2">The sequence shown here is derived from an EMBL/GenBank/DDBJ whole genome shotgun (WGS) entry which is preliminary data.</text>
</comment>
<feature type="transmembrane region" description="Helical" evidence="1">
    <location>
        <begin position="12"/>
        <end position="32"/>
    </location>
</feature>
<keyword evidence="3" id="KW-1185">Reference proteome</keyword>